<protein>
    <recommendedName>
        <fullName evidence="7">RING-type domain-containing protein</fullName>
    </recommendedName>
</protein>
<dbReference type="InParanoid" id="A0A1V8S8R5"/>
<dbReference type="InterPro" id="IPR017907">
    <property type="entry name" value="Znf_RING_CS"/>
</dbReference>
<proteinExistence type="predicted"/>
<evidence type="ECO:0000256" key="2">
    <source>
        <dbReference type="ARBA" id="ARBA00022771"/>
    </source>
</evidence>
<evidence type="ECO:0008006" key="7">
    <source>
        <dbReference type="Google" id="ProtNLM"/>
    </source>
</evidence>
<gene>
    <name evidence="5" type="ORF">B0A48_18551</name>
</gene>
<dbReference type="SUPFAM" id="SSF57850">
    <property type="entry name" value="RING/U-box"/>
    <property type="match status" value="1"/>
</dbReference>
<dbReference type="OrthoDB" id="9977870at2759"/>
<dbReference type="STRING" id="1507870.A0A1V8S8R5"/>
<feature type="compositionally biased region" description="Polar residues" evidence="4">
    <location>
        <begin position="266"/>
        <end position="300"/>
    </location>
</feature>
<keyword evidence="6" id="KW-1185">Reference proteome</keyword>
<evidence type="ECO:0000256" key="3">
    <source>
        <dbReference type="ARBA" id="ARBA00022833"/>
    </source>
</evidence>
<dbReference type="InterPro" id="IPR013083">
    <property type="entry name" value="Znf_RING/FYVE/PHD"/>
</dbReference>
<keyword evidence="2" id="KW-0863">Zinc-finger</keyword>
<comment type="caution">
    <text evidence="5">The sequence shown here is derived from an EMBL/GenBank/DDBJ whole genome shotgun (WGS) entry which is preliminary data.</text>
</comment>
<dbReference type="EMBL" id="NAJO01000095">
    <property type="protein sequence ID" value="OQN95443.1"/>
    <property type="molecule type" value="Genomic_DNA"/>
</dbReference>
<dbReference type="AlphaFoldDB" id="A0A1V8S8R5"/>
<evidence type="ECO:0000313" key="5">
    <source>
        <dbReference type="EMBL" id="OQN95443.1"/>
    </source>
</evidence>
<keyword evidence="1" id="KW-0479">Metal-binding</keyword>
<evidence type="ECO:0000313" key="6">
    <source>
        <dbReference type="Proteomes" id="UP000192596"/>
    </source>
</evidence>
<dbReference type="Gene3D" id="3.30.40.10">
    <property type="entry name" value="Zinc/RING finger domain, C3HC4 (zinc finger)"/>
    <property type="match status" value="1"/>
</dbReference>
<keyword evidence="3" id="KW-0862">Zinc</keyword>
<accession>A0A1V8S8R5</accession>
<name>A0A1V8S8R5_9PEZI</name>
<organism evidence="5 6">
    <name type="scientific">Cryoendolithus antarcticus</name>
    <dbReference type="NCBI Taxonomy" id="1507870"/>
    <lineage>
        <taxon>Eukaryota</taxon>
        <taxon>Fungi</taxon>
        <taxon>Dikarya</taxon>
        <taxon>Ascomycota</taxon>
        <taxon>Pezizomycotina</taxon>
        <taxon>Dothideomycetes</taxon>
        <taxon>Dothideomycetidae</taxon>
        <taxon>Cladosporiales</taxon>
        <taxon>Cladosporiaceae</taxon>
        <taxon>Cryoendolithus</taxon>
    </lineage>
</organism>
<feature type="region of interest" description="Disordered" evidence="4">
    <location>
        <begin position="260"/>
        <end position="300"/>
    </location>
</feature>
<reference evidence="6" key="1">
    <citation type="submission" date="2017-03" db="EMBL/GenBank/DDBJ databases">
        <title>Genomes of endolithic fungi from Antarctica.</title>
        <authorList>
            <person name="Coleine C."/>
            <person name="Masonjones S."/>
            <person name="Stajich J.E."/>
        </authorList>
    </citation>
    <scope>NUCLEOTIDE SEQUENCE [LARGE SCALE GENOMIC DNA]</scope>
    <source>
        <strain evidence="6">CCFEE 5527</strain>
    </source>
</reference>
<dbReference type="PROSITE" id="PS00518">
    <property type="entry name" value="ZF_RING_1"/>
    <property type="match status" value="1"/>
</dbReference>
<evidence type="ECO:0000256" key="1">
    <source>
        <dbReference type="ARBA" id="ARBA00022723"/>
    </source>
</evidence>
<sequence length="300" mass="33138">MAQSIALAVVRDGNFIARAHRIEDQLARDHQLAMRVNQEAVVHDHEVDGLLDRDELLQKAANRFDLWKDTELLAKVADLYNGDIVTLEAMDDIESDASCGPEEDPQPESSAWAAMRNKNGGKSKTGHCVACGNTKDFFDVARVPCNHEYCRECLASLFRASMTDEALFPPRCDNRQILLENVRFFLPVELAKEFEAKAVELGSKNRIYCHDARCSAFIPRPCAKDEQVEYMPVWCAFLLRLLRALEDMLLPAMGRTKLVGPGKSDSAAQSGGCSESSPATLSADVSDQKPAENSTTLASC</sequence>
<dbReference type="Proteomes" id="UP000192596">
    <property type="component" value="Unassembled WGS sequence"/>
</dbReference>
<evidence type="ECO:0000256" key="4">
    <source>
        <dbReference type="SAM" id="MobiDB-lite"/>
    </source>
</evidence>
<dbReference type="GO" id="GO:0008270">
    <property type="term" value="F:zinc ion binding"/>
    <property type="evidence" value="ECO:0007669"/>
    <property type="project" value="UniProtKB-KW"/>
</dbReference>